<keyword evidence="6" id="KW-1185">Reference proteome</keyword>
<evidence type="ECO:0000256" key="2">
    <source>
        <dbReference type="ARBA" id="ARBA00022771"/>
    </source>
</evidence>
<accession>A0AAE1YNV8</accession>
<dbReference type="Pfam" id="PF00176">
    <property type="entry name" value="SNF2-rel_dom"/>
    <property type="match status" value="1"/>
</dbReference>
<evidence type="ECO:0000313" key="5">
    <source>
        <dbReference type="EMBL" id="KAK4433464.1"/>
    </source>
</evidence>
<evidence type="ECO:0000256" key="1">
    <source>
        <dbReference type="ARBA" id="ARBA00022723"/>
    </source>
</evidence>
<keyword evidence="2" id="KW-0863">Zinc-finger</keyword>
<comment type="caution">
    <text evidence="5">The sequence shown here is derived from an EMBL/GenBank/DDBJ whole genome shotgun (WGS) entry which is preliminary data.</text>
</comment>
<dbReference type="PANTHER" id="PTHR45865">
    <property type="entry name" value="E3 UBIQUITIN-PROTEIN LIGASE SHPRH FAMILY MEMBER"/>
    <property type="match status" value="1"/>
</dbReference>
<dbReference type="EMBL" id="JACGWO010000003">
    <property type="protein sequence ID" value="KAK4433464.1"/>
    <property type="molecule type" value="Genomic_DNA"/>
</dbReference>
<dbReference type="InterPro" id="IPR052583">
    <property type="entry name" value="ATP-helicase/E3_Ub-Ligase"/>
</dbReference>
<name>A0AAE1YNV8_9LAMI</name>
<gene>
    <name evidence="5" type="ORF">Salat_1108700</name>
</gene>
<dbReference type="InterPro" id="IPR013083">
    <property type="entry name" value="Znf_RING/FYVE/PHD"/>
</dbReference>
<dbReference type="InterPro" id="IPR027417">
    <property type="entry name" value="P-loop_NTPase"/>
</dbReference>
<dbReference type="Pfam" id="PF00628">
    <property type="entry name" value="PHD"/>
    <property type="match status" value="1"/>
</dbReference>
<organism evidence="5 6">
    <name type="scientific">Sesamum alatum</name>
    <dbReference type="NCBI Taxonomy" id="300844"/>
    <lineage>
        <taxon>Eukaryota</taxon>
        <taxon>Viridiplantae</taxon>
        <taxon>Streptophyta</taxon>
        <taxon>Embryophyta</taxon>
        <taxon>Tracheophyta</taxon>
        <taxon>Spermatophyta</taxon>
        <taxon>Magnoliopsida</taxon>
        <taxon>eudicotyledons</taxon>
        <taxon>Gunneridae</taxon>
        <taxon>Pentapetalae</taxon>
        <taxon>asterids</taxon>
        <taxon>lamiids</taxon>
        <taxon>Lamiales</taxon>
        <taxon>Pedaliaceae</taxon>
        <taxon>Sesamum</taxon>
    </lineage>
</organism>
<dbReference type="InterPro" id="IPR001965">
    <property type="entry name" value="Znf_PHD"/>
</dbReference>
<dbReference type="GO" id="GO:0005524">
    <property type="term" value="F:ATP binding"/>
    <property type="evidence" value="ECO:0007669"/>
    <property type="project" value="InterPro"/>
</dbReference>
<dbReference type="InterPro" id="IPR000330">
    <property type="entry name" value="SNF2_N"/>
</dbReference>
<dbReference type="GO" id="GO:0008270">
    <property type="term" value="F:zinc ion binding"/>
    <property type="evidence" value="ECO:0007669"/>
    <property type="project" value="UniProtKB-KW"/>
</dbReference>
<dbReference type="SUPFAM" id="SSF52540">
    <property type="entry name" value="P-loop containing nucleoside triphosphate hydrolases"/>
    <property type="match status" value="1"/>
</dbReference>
<dbReference type="SUPFAM" id="SSF57903">
    <property type="entry name" value="FYVE/PHD zinc finger"/>
    <property type="match status" value="1"/>
</dbReference>
<dbReference type="SMART" id="SM00249">
    <property type="entry name" value="PHD"/>
    <property type="match status" value="1"/>
</dbReference>
<dbReference type="InterPro" id="IPR038718">
    <property type="entry name" value="SNF2-like_sf"/>
</dbReference>
<evidence type="ECO:0000259" key="4">
    <source>
        <dbReference type="SMART" id="SM00249"/>
    </source>
</evidence>
<keyword evidence="3" id="KW-0862">Zinc</keyword>
<dbReference type="Gene3D" id="3.40.50.10810">
    <property type="entry name" value="Tandem AAA-ATPase domain"/>
    <property type="match status" value="1"/>
</dbReference>
<sequence length="523" mass="59323">MGRRKQVRPHRSGRILERQSSEAEFNKDDDAQPRKADLVNVEEPFFFEVDRSSWDSEVHYDVSEVVLLNLMVNEEFYGHKLTEEFYGDSRCFLRFRLSNVNEHLGRMKLGHWPVLSESNTCLQFVKKCTAEGGERDLVMMSGVIDGTDEGVTGLVHLCSLKYLTVRPISGIELLEGMSSICIRVEILKSLFDECESLLDNTRQLWKRSMMSVMAWLRPEVMTSEARYGFSVVENMDVDAPAVADGDSSASTIQVRFEVSSFYEAIKPSKEAPMLEDHLPDLLPELRPYQRRAAYWMVQREKGDFAHLGGNERSQIVSPLCMPLNLIDTSRRIYYNPFSGNVSLHASCSPSYVCGGILADEMGLGKTIELLSCIFAHRMPSSEVATKTQVERSQRNSLKRLKRERVECLCGAVTESYRYKGLWVQCDICDAWQHADCVGYSAKRRLSKPRQVAGGENCQDHSVGHPRKYTKRKNDTKIVEMDGEYICQTCSALIQVTESPIATGATLIVCPTPILLQWHAEILR</sequence>
<evidence type="ECO:0000256" key="3">
    <source>
        <dbReference type="ARBA" id="ARBA00022833"/>
    </source>
</evidence>
<evidence type="ECO:0000313" key="6">
    <source>
        <dbReference type="Proteomes" id="UP001293254"/>
    </source>
</evidence>
<proteinExistence type="predicted"/>
<dbReference type="Proteomes" id="UP001293254">
    <property type="component" value="Unassembled WGS sequence"/>
</dbReference>
<dbReference type="InterPro" id="IPR019787">
    <property type="entry name" value="Znf_PHD-finger"/>
</dbReference>
<protein>
    <submittedName>
        <fullName evidence="5">DNA repair protein</fullName>
    </submittedName>
</protein>
<feature type="domain" description="Zinc finger PHD-type" evidence="4">
    <location>
        <begin position="406"/>
        <end position="490"/>
    </location>
</feature>
<dbReference type="InterPro" id="IPR011011">
    <property type="entry name" value="Znf_FYVE_PHD"/>
</dbReference>
<dbReference type="PANTHER" id="PTHR45865:SF1">
    <property type="entry name" value="E3 UBIQUITIN-PROTEIN LIGASE SHPRH"/>
    <property type="match status" value="1"/>
</dbReference>
<reference evidence="5" key="1">
    <citation type="submission" date="2020-06" db="EMBL/GenBank/DDBJ databases">
        <authorList>
            <person name="Li T."/>
            <person name="Hu X."/>
            <person name="Zhang T."/>
            <person name="Song X."/>
            <person name="Zhang H."/>
            <person name="Dai N."/>
            <person name="Sheng W."/>
            <person name="Hou X."/>
            <person name="Wei L."/>
        </authorList>
    </citation>
    <scope>NUCLEOTIDE SEQUENCE</scope>
    <source>
        <strain evidence="5">3651</strain>
        <tissue evidence="5">Leaf</tissue>
    </source>
</reference>
<dbReference type="AlphaFoldDB" id="A0AAE1YNV8"/>
<keyword evidence="1" id="KW-0479">Metal-binding</keyword>
<reference evidence="5" key="2">
    <citation type="journal article" date="2024" name="Plant">
        <title>Genomic evolution and insights into agronomic trait innovations of Sesamum species.</title>
        <authorList>
            <person name="Miao H."/>
            <person name="Wang L."/>
            <person name="Qu L."/>
            <person name="Liu H."/>
            <person name="Sun Y."/>
            <person name="Le M."/>
            <person name="Wang Q."/>
            <person name="Wei S."/>
            <person name="Zheng Y."/>
            <person name="Lin W."/>
            <person name="Duan Y."/>
            <person name="Cao H."/>
            <person name="Xiong S."/>
            <person name="Wang X."/>
            <person name="Wei L."/>
            <person name="Li C."/>
            <person name="Ma Q."/>
            <person name="Ju M."/>
            <person name="Zhao R."/>
            <person name="Li G."/>
            <person name="Mu C."/>
            <person name="Tian Q."/>
            <person name="Mei H."/>
            <person name="Zhang T."/>
            <person name="Gao T."/>
            <person name="Zhang H."/>
        </authorList>
    </citation>
    <scope>NUCLEOTIDE SEQUENCE</scope>
    <source>
        <strain evidence="5">3651</strain>
    </source>
</reference>
<dbReference type="Gene3D" id="3.30.40.10">
    <property type="entry name" value="Zinc/RING finger domain, C3HC4 (zinc finger)"/>
    <property type="match status" value="1"/>
</dbReference>